<name>A0A561XPX4_ACIDE</name>
<dbReference type="InterPro" id="IPR044084">
    <property type="entry name" value="AvModA-like_subst-bd"/>
</dbReference>
<evidence type="ECO:0000256" key="2">
    <source>
        <dbReference type="ARBA" id="ARBA00022505"/>
    </source>
</evidence>
<feature type="signal peptide" evidence="7">
    <location>
        <begin position="1"/>
        <end position="27"/>
    </location>
</feature>
<sequence length="255" mass="27075">MKNSEIVVKRFLLSLAASLAMAFSAHAGEVSVAVAANFTAPMQKIARLFEQDTGHKATLAFGSTGRFYAQIKNGAPFDLLLSADDETPARLAKEGLAVDASRFTYAIGKLALWSKQPGLVDAQGQVLQSGTFDKIALADPKLAPYGAAAVEVMTHLGVLNTLRPKFVQGENIAQTHQFVATQNAQLGFVALSQVMADGRLVEGSVWAVPAALYTPLRQDAVLLTKGQGNAAAAALMQYLKGDKARAVIRGFGYEH</sequence>
<dbReference type="InterPro" id="IPR005950">
    <property type="entry name" value="ModA"/>
</dbReference>
<dbReference type="Proteomes" id="UP000321485">
    <property type="component" value="Unassembled WGS sequence"/>
</dbReference>
<dbReference type="GO" id="GO:0030973">
    <property type="term" value="F:molybdate ion binding"/>
    <property type="evidence" value="ECO:0007669"/>
    <property type="project" value="InterPro"/>
</dbReference>
<evidence type="ECO:0000313" key="8">
    <source>
        <dbReference type="EMBL" id="TWG38162.1"/>
    </source>
</evidence>
<dbReference type="GO" id="GO:0015689">
    <property type="term" value="P:molybdate ion transport"/>
    <property type="evidence" value="ECO:0007669"/>
    <property type="project" value="InterPro"/>
</dbReference>
<keyword evidence="4 7" id="KW-0732">Signal</keyword>
<dbReference type="NCBIfam" id="TIGR01256">
    <property type="entry name" value="modA"/>
    <property type="match status" value="1"/>
</dbReference>
<dbReference type="EMBL" id="VJWE01000012">
    <property type="protein sequence ID" value="TWG38162.1"/>
    <property type="molecule type" value="Genomic_DNA"/>
</dbReference>
<keyword evidence="2 6" id="KW-0500">Molybdenum</keyword>
<comment type="caution">
    <text evidence="8">The sequence shown here is derived from an EMBL/GenBank/DDBJ whole genome shotgun (WGS) entry which is preliminary data.</text>
</comment>
<dbReference type="PANTHER" id="PTHR30632">
    <property type="entry name" value="MOLYBDATE-BINDING PERIPLASMIC PROTEIN"/>
    <property type="match status" value="1"/>
</dbReference>
<evidence type="ECO:0000256" key="6">
    <source>
        <dbReference type="PIRSR" id="PIRSR004846-1"/>
    </source>
</evidence>
<gene>
    <name evidence="8" type="ORF">ATF69_2102</name>
</gene>
<protein>
    <submittedName>
        <fullName evidence="8">Molybdate transport system substrate-binding protein</fullName>
    </submittedName>
</protein>
<comment type="subunit">
    <text evidence="5">The complex is composed of two ATP-binding proteins (ModC), two transmembrane proteins (ModB) and a solute-binding protein (ModA).</text>
</comment>
<evidence type="ECO:0000256" key="5">
    <source>
        <dbReference type="ARBA" id="ARBA00062515"/>
    </source>
</evidence>
<dbReference type="Gene3D" id="3.40.190.10">
    <property type="entry name" value="Periplasmic binding protein-like II"/>
    <property type="match status" value="2"/>
</dbReference>
<evidence type="ECO:0000256" key="3">
    <source>
        <dbReference type="ARBA" id="ARBA00022723"/>
    </source>
</evidence>
<dbReference type="CDD" id="cd13539">
    <property type="entry name" value="PBP2_AvModA"/>
    <property type="match status" value="1"/>
</dbReference>
<evidence type="ECO:0000256" key="1">
    <source>
        <dbReference type="ARBA" id="ARBA00009175"/>
    </source>
</evidence>
<dbReference type="FunFam" id="3.40.190.10:FF:000035">
    <property type="entry name" value="Molybdate ABC transporter substrate-binding protein"/>
    <property type="match status" value="1"/>
</dbReference>
<dbReference type="GO" id="GO:1901359">
    <property type="term" value="F:tungstate binding"/>
    <property type="evidence" value="ECO:0007669"/>
    <property type="project" value="UniProtKB-ARBA"/>
</dbReference>
<evidence type="ECO:0000256" key="4">
    <source>
        <dbReference type="ARBA" id="ARBA00022729"/>
    </source>
</evidence>
<evidence type="ECO:0000256" key="7">
    <source>
        <dbReference type="SAM" id="SignalP"/>
    </source>
</evidence>
<feature type="chain" id="PRO_5022163282" evidence="7">
    <location>
        <begin position="28"/>
        <end position="255"/>
    </location>
</feature>
<dbReference type="InterPro" id="IPR050682">
    <property type="entry name" value="ModA/WtpA"/>
</dbReference>
<feature type="binding site" evidence="6">
    <location>
        <position position="64"/>
    </location>
    <ligand>
        <name>molybdate</name>
        <dbReference type="ChEBI" id="CHEBI:36264"/>
    </ligand>
</feature>
<dbReference type="GO" id="GO:0046872">
    <property type="term" value="F:metal ion binding"/>
    <property type="evidence" value="ECO:0007669"/>
    <property type="project" value="UniProtKB-KW"/>
</dbReference>
<organism evidence="8 9">
    <name type="scientific">Acidovorax delafieldii</name>
    <name type="common">Pseudomonas delafieldii</name>
    <dbReference type="NCBI Taxonomy" id="47920"/>
    <lineage>
        <taxon>Bacteria</taxon>
        <taxon>Pseudomonadati</taxon>
        <taxon>Pseudomonadota</taxon>
        <taxon>Betaproteobacteria</taxon>
        <taxon>Burkholderiales</taxon>
        <taxon>Comamonadaceae</taxon>
        <taxon>Acidovorax</taxon>
    </lineage>
</organism>
<dbReference type="GeneID" id="51111168"/>
<reference evidence="8 9" key="1">
    <citation type="journal article" date="2015" name="Stand. Genomic Sci.">
        <title>Genomic Encyclopedia of Bacterial and Archaeal Type Strains, Phase III: the genomes of soil and plant-associated and newly described type strains.</title>
        <authorList>
            <person name="Whitman W.B."/>
            <person name="Woyke T."/>
            <person name="Klenk H.P."/>
            <person name="Zhou Y."/>
            <person name="Lilburn T.G."/>
            <person name="Beck B.J."/>
            <person name="De Vos P."/>
            <person name="Vandamme P."/>
            <person name="Eisen J.A."/>
            <person name="Garrity G."/>
            <person name="Hugenholtz P."/>
            <person name="Kyrpides N.C."/>
        </authorList>
    </citation>
    <scope>NUCLEOTIDE SEQUENCE [LARGE SCALE GENOMIC DNA]</scope>
    <source>
        <strain evidence="8 9">DSM 64</strain>
    </source>
</reference>
<dbReference type="Pfam" id="PF13531">
    <property type="entry name" value="SBP_bac_11"/>
    <property type="match status" value="1"/>
</dbReference>
<accession>A0A561XPX4</accession>
<proteinExistence type="inferred from homology"/>
<dbReference type="RefSeq" id="WP_208758717.1">
    <property type="nucleotide sequence ID" value="NZ_VJWE01000012.1"/>
</dbReference>
<dbReference type="PANTHER" id="PTHR30632:SF14">
    <property type="entry name" value="TUNGSTATE_MOLYBDATE_CHROMATE-BINDING PROTEIN MODA"/>
    <property type="match status" value="1"/>
</dbReference>
<dbReference type="AlphaFoldDB" id="A0A561XPX4"/>
<keyword evidence="3 6" id="KW-0479">Metal-binding</keyword>
<feature type="binding site" evidence="6">
    <location>
        <position position="172"/>
    </location>
    <ligand>
        <name>molybdate</name>
        <dbReference type="ChEBI" id="CHEBI:36264"/>
    </ligand>
</feature>
<comment type="similarity">
    <text evidence="1">Belongs to the bacterial solute-binding protein ModA family.</text>
</comment>
<dbReference type="PIRSF" id="PIRSF004846">
    <property type="entry name" value="ModA"/>
    <property type="match status" value="1"/>
</dbReference>
<dbReference type="SUPFAM" id="SSF53850">
    <property type="entry name" value="Periplasmic binding protein-like II"/>
    <property type="match status" value="1"/>
</dbReference>
<evidence type="ECO:0000313" key="9">
    <source>
        <dbReference type="Proteomes" id="UP000321485"/>
    </source>
</evidence>